<evidence type="ECO:0000313" key="4">
    <source>
        <dbReference type="Proteomes" id="UP001372338"/>
    </source>
</evidence>
<dbReference type="InterPro" id="IPR036020">
    <property type="entry name" value="WW_dom_sf"/>
</dbReference>
<dbReference type="SUPFAM" id="SSF51045">
    <property type="entry name" value="WW domain"/>
    <property type="match status" value="2"/>
</dbReference>
<dbReference type="PANTHER" id="PTHR47852">
    <property type="entry name" value="OS06G0298400 PROTEIN"/>
    <property type="match status" value="1"/>
</dbReference>
<evidence type="ECO:0000259" key="2">
    <source>
        <dbReference type="PROSITE" id="PS50020"/>
    </source>
</evidence>
<feature type="domain" description="WW" evidence="2">
    <location>
        <begin position="776"/>
        <end position="810"/>
    </location>
</feature>
<dbReference type="PANTHER" id="PTHR47852:SF2">
    <property type="entry name" value="WW DOMAIN-CONTAINING PROTEIN"/>
    <property type="match status" value="1"/>
</dbReference>
<organism evidence="3 4">
    <name type="scientific">Crotalaria pallida</name>
    <name type="common">Smooth rattlebox</name>
    <name type="synonym">Crotalaria striata</name>
    <dbReference type="NCBI Taxonomy" id="3830"/>
    <lineage>
        <taxon>Eukaryota</taxon>
        <taxon>Viridiplantae</taxon>
        <taxon>Streptophyta</taxon>
        <taxon>Embryophyta</taxon>
        <taxon>Tracheophyta</taxon>
        <taxon>Spermatophyta</taxon>
        <taxon>Magnoliopsida</taxon>
        <taxon>eudicotyledons</taxon>
        <taxon>Gunneridae</taxon>
        <taxon>Pentapetalae</taxon>
        <taxon>rosids</taxon>
        <taxon>fabids</taxon>
        <taxon>Fabales</taxon>
        <taxon>Fabaceae</taxon>
        <taxon>Papilionoideae</taxon>
        <taxon>50 kb inversion clade</taxon>
        <taxon>genistoids sensu lato</taxon>
        <taxon>core genistoids</taxon>
        <taxon>Crotalarieae</taxon>
        <taxon>Crotalaria</taxon>
    </lineage>
</organism>
<dbReference type="PROSITE" id="PS50020">
    <property type="entry name" value="WW_DOMAIN_2"/>
    <property type="match status" value="2"/>
</dbReference>
<protein>
    <recommendedName>
        <fullName evidence="2">WW domain-containing protein</fullName>
    </recommendedName>
</protein>
<dbReference type="Pfam" id="PF00397">
    <property type="entry name" value="WW"/>
    <property type="match status" value="2"/>
</dbReference>
<sequence length="810" mass="88562">MVQSPMLHEEAKGSLDEVSEDLDINVSVDLVAQNDEQQNTIENSTSFDVEGGGKNESDVADGTLQNEMVSKIQMSVSETLDERVVTDMSSGWKMVMHEESQCYYYWNIETGETSWEVPQVLAQAAELANDLTPPTVDDKTTSAAFEIGNSDVTSAGMQGTLAASTIDGSLETTVTSHKELLGHGSLTNGINDHSSDSKFSVEEQQSEIDFPSCLVKQSESLLERLKSLENSNSKGNFQGQDSLSRYIMEIEIRLADFKSLASYGSSLLPFWLHSDRQIKLLESVVNYNLSRAAESAHNEVEDKHVHASEGLDEQQNVVEHESEVDHDEKKGGFITSDVCNGSDVDAYAAVLREIYNKVPTNGQHVPLSNATGSHRETGFEVNSQVEAMLNPKESTHEHGCNVGDDVDMDVDMEVEDMNSSGNSTVADISVVTDYVQTDQPVQSNSLADYPSSLPGDEFVVPPPPDDEWIPPPPPDSELMPPPPPPDDEQVPPPPGDPVAHPYYTLPSYTEAGQSLSYAQYSLPYPGPSSEYYGQTSSEVPNSNVYGQFAIPPVQPYYSAIPNTYSDNSQVIINPTNPVAYYELQEVAGSSSIPVVNINDSADASGDDRVSSDVPSTSSSIHAPATVSVDDCGSLLCATGETATGSAASSVVTKAQTKVVRSRKRVAVGSSLKSNKKVSSLVDKWKAAKEELLDEEEEPESVYEALERKRQREIEEWRAKQIASGEAKDNANFQPLGGDWRERVKRKRAQAASKSIDIHQDAAVHKQQVPDVMELSKGLPSCWQVYWDETSKQVYYGNTTTLETTWTRPTK</sequence>
<keyword evidence="4" id="KW-1185">Reference proteome</keyword>
<evidence type="ECO:0000313" key="3">
    <source>
        <dbReference type="EMBL" id="KAK7289608.1"/>
    </source>
</evidence>
<comment type="caution">
    <text evidence="3">The sequence shown here is derived from an EMBL/GenBank/DDBJ whole genome shotgun (WGS) entry which is preliminary data.</text>
</comment>
<gene>
    <name evidence="3" type="ORF">RIF29_03368</name>
</gene>
<dbReference type="PROSITE" id="PS01159">
    <property type="entry name" value="WW_DOMAIN_1"/>
    <property type="match status" value="2"/>
</dbReference>
<feature type="region of interest" description="Disordered" evidence="1">
    <location>
        <begin position="442"/>
        <end position="502"/>
    </location>
</feature>
<reference evidence="3 4" key="1">
    <citation type="submission" date="2024-01" db="EMBL/GenBank/DDBJ databases">
        <title>The genomes of 5 underutilized Papilionoideae crops provide insights into root nodulation and disease resistanc.</title>
        <authorList>
            <person name="Yuan L."/>
        </authorList>
    </citation>
    <scope>NUCLEOTIDE SEQUENCE [LARGE SCALE GENOMIC DNA]</scope>
    <source>
        <strain evidence="3">ZHUSHIDOU_FW_LH</strain>
        <tissue evidence="3">Leaf</tissue>
    </source>
</reference>
<dbReference type="SMART" id="SM00456">
    <property type="entry name" value="WW"/>
    <property type="match status" value="2"/>
</dbReference>
<feature type="domain" description="WW" evidence="2">
    <location>
        <begin position="86"/>
        <end position="120"/>
    </location>
</feature>
<evidence type="ECO:0000256" key="1">
    <source>
        <dbReference type="SAM" id="MobiDB-lite"/>
    </source>
</evidence>
<dbReference type="Proteomes" id="UP001372338">
    <property type="component" value="Unassembled WGS sequence"/>
</dbReference>
<proteinExistence type="predicted"/>
<dbReference type="EMBL" id="JAYWIO010000001">
    <property type="protein sequence ID" value="KAK7289608.1"/>
    <property type="molecule type" value="Genomic_DNA"/>
</dbReference>
<dbReference type="InterPro" id="IPR001202">
    <property type="entry name" value="WW_dom"/>
</dbReference>
<dbReference type="AlphaFoldDB" id="A0AAN9P8M4"/>
<name>A0AAN9P8M4_CROPI</name>
<accession>A0AAN9P8M4</accession>
<feature type="compositionally biased region" description="Pro residues" evidence="1">
    <location>
        <begin position="469"/>
        <end position="496"/>
    </location>
</feature>
<feature type="region of interest" description="Disordered" evidence="1">
    <location>
        <begin position="598"/>
        <end position="621"/>
    </location>
</feature>
<dbReference type="CDD" id="cd00201">
    <property type="entry name" value="WW"/>
    <property type="match status" value="1"/>
</dbReference>
<dbReference type="Gene3D" id="2.20.70.10">
    <property type="match status" value="2"/>
</dbReference>